<evidence type="ECO:0000313" key="7">
    <source>
        <dbReference type="Proteomes" id="UP000094527"/>
    </source>
</evidence>
<dbReference type="InterPro" id="IPR011706">
    <property type="entry name" value="Cu-oxidase_C"/>
</dbReference>
<comment type="similarity">
    <text evidence="1">Belongs to the multicopper oxidase family.</text>
</comment>
<feature type="domain" description="Plastocyanin-like" evidence="4">
    <location>
        <begin position="551"/>
        <end position="652"/>
    </location>
</feature>
<dbReference type="GO" id="GO:0016491">
    <property type="term" value="F:oxidoreductase activity"/>
    <property type="evidence" value="ECO:0007669"/>
    <property type="project" value="InterPro"/>
</dbReference>
<comment type="caution">
    <text evidence="6">The sequence shown here is derived from an EMBL/GenBank/DDBJ whole genome shotgun (WGS) entry which is preliminary data.</text>
</comment>
<dbReference type="AlphaFoldDB" id="A0A1D2MZG3"/>
<dbReference type="Gene3D" id="2.60.40.420">
    <property type="entry name" value="Cupredoxins - blue copper proteins"/>
    <property type="match status" value="3"/>
</dbReference>
<dbReference type="Pfam" id="PF07731">
    <property type="entry name" value="Cu-oxidase_2"/>
    <property type="match status" value="1"/>
</dbReference>
<feature type="signal peptide" evidence="2">
    <location>
        <begin position="1"/>
        <end position="26"/>
    </location>
</feature>
<dbReference type="Pfam" id="PF00394">
    <property type="entry name" value="Cu-oxidase"/>
    <property type="match status" value="1"/>
</dbReference>
<accession>A0A1D2MZG3</accession>
<dbReference type="PANTHER" id="PTHR11709">
    <property type="entry name" value="MULTI-COPPER OXIDASE"/>
    <property type="match status" value="1"/>
</dbReference>
<dbReference type="SUPFAM" id="SSF49503">
    <property type="entry name" value="Cupredoxins"/>
    <property type="match status" value="3"/>
</dbReference>
<evidence type="ECO:0000259" key="5">
    <source>
        <dbReference type="Pfam" id="PF07732"/>
    </source>
</evidence>
<sequence length="681" mass="76362">MEQSRFRIIVHFVVLLYVSLGPAVSAKVICIELKAEFKQASPDGVLKEIITINGQFPGPTIRAERGDILNIRVRNKLKDSSGVRHPTSVHFHGIEMENTPWFDGPEQVAQCPIPYNGYMDYSFKLVQSGTYWYHSHHAWQYIDGFWGLLIVKNPPEEVHAYNDEFSITLMDWHYRSGGTLSTLLHLPRTDPNPEAGRTPLPDSALLNGRGNANCLQVAVNNLQCDEAKANFITVFRVVQGWTYRLRVVNPSAHASFRFSIDHHKLRVIEVDGVDTVETSPVDVVTIWPAQRYSFLVTMDWNSQFNPFGGKFWIRTELIIDGPSVPILPITAPYAALFYIGSTPIRAAKKSVNSSKKGKEYLADLLLELNKMPDESEIKGSFGGGTQGRPSEMEVASKNESEFQKPVFGLPPPGGSSAFLSNSIGSGSQFQAGAPRSCRAVGFTRPLVNTDPQEIVLLKDFFAVWTTSPQNPKILNQADCKSMKKAGLLDPAPLSYDQEVVLGATFGIENDFLKAYMNGVSYNSEESQIPVIFRSILNLPVPQSFNPQYIPELQRVIQVVINNDNDGAHPWHLHGHTFWVMATGEENDGPYNPAIHSWKLNVNNGLRRDTTHTPRRSWTVIRFDTGNPGAWLLHCHIHWHLEVGFGAVFIEGQHELQTNYRVPREAKRVCRQNGVIIPNVNF</sequence>
<evidence type="ECO:0000259" key="4">
    <source>
        <dbReference type="Pfam" id="PF07731"/>
    </source>
</evidence>
<dbReference type="InterPro" id="IPR011707">
    <property type="entry name" value="Cu-oxidase-like_N"/>
</dbReference>
<dbReference type="CDD" id="cd04205">
    <property type="entry name" value="CuRO_2_LCC_like"/>
    <property type="match status" value="1"/>
</dbReference>
<protein>
    <submittedName>
        <fullName evidence="6">Laccase-2</fullName>
    </submittedName>
</protein>
<evidence type="ECO:0000313" key="6">
    <source>
        <dbReference type="EMBL" id="ODM98419.1"/>
    </source>
</evidence>
<keyword evidence="2" id="KW-0732">Signal</keyword>
<feature type="chain" id="PRO_5008904785" evidence="2">
    <location>
        <begin position="27"/>
        <end position="681"/>
    </location>
</feature>
<keyword evidence="7" id="KW-1185">Reference proteome</keyword>
<dbReference type="PANTHER" id="PTHR11709:SF511">
    <property type="entry name" value="LACCASE"/>
    <property type="match status" value="1"/>
</dbReference>
<evidence type="ECO:0000256" key="2">
    <source>
        <dbReference type="SAM" id="SignalP"/>
    </source>
</evidence>
<dbReference type="STRING" id="48709.A0A1D2MZG3"/>
<organism evidence="6 7">
    <name type="scientific">Orchesella cincta</name>
    <name type="common">Springtail</name>
    <name type="synonym">Podura cincta</name>
    <dbReference type="NCBI Taxonomy" id="48709"/>
    <lineage>
        <taxon>Eukaryota</taxon>
        <taxon>Metazoa</taxon>
        <taxon>Ecdysozoa</taxon>
        <taxon>Arthropoda</taxon>
        <taxon>Hexapoda</taxon>
        <taxon>Collembola</taxon>
        <taxon>Entomobryomorpha</taxon>
        <taxon>Entomobryoidea</taxon>
        <taxon>Orchesellidae</taxon>
        <taxon>Orchesellinae</taxon>
        <taxon>Orchesella</taxon>
    </lineage>
</organism>
<dbReference type="OrthoDB" id="2121828at2759"/>
<dbReference type="InterPro" id="IPR008972">
    <property type="entry name" value="Cupredoxin"/>
</dbReference>
<dbReference type="InterPro" id="IPR045087">
    <property type="entry name" value="Cu-oxidase_fam"/>
</dbReference>
<dbReference type="EMBL" id="LJIJ01000356">
    <property type="protein sequence ID" value="ODM98419.1"/>
    <property type="molecule type" value="Genomic_DNA"/>
</dbReference>
<feature type="domain" description="Plastocyanin-like" evidence="3">
    <location>
        <begin position="164"/>
        <end position="315"/>
    </location>
</feature>
<name>A0A1D2MZG3_ORCCI</name>
<dbReference type="GO" id="GO:0005507">
    <property type="term" value="F:copper ion binding"/>
    <property type="evidence" value="ECO:0007669"/>
    <property type="project" value="InterPro"/>
</dbReference>
<reference evidence="6 7" key="1">
    <citation type="journal article" date="2016" name="Genome Biol. Evol.">
        <title>Gene Family Evolution Reflects Adaptation to Soil Environmental Stressors in the Genome of the Collembolan Orchesella cincta.</title>
        <authorList>
            <person name="Faddeeva-Vakhrusheva A."/>
            <person name="Derks M.F."/>
            <person name="Anvar S.Y."/>
            <person name="Agamennone V."/>
            <person name="Suring W."/>
            <person name="Smit S."/>
            <person name="van Straalen N.M."/>
            <person name="Roelofs D."/>
        </authorList>
    </citation>
    <scope>NUCLEOTIDE SEQUENCE [LARGE SCALE GENOMIC DNA]</scope>
    <source>
        <tissue evidence="6">Mixed pool</tissue>
    </source>
</reference>
<dbReference type="Proteomes" id="UP000094527">
    <property type="component" value="Unassembled WGS sequence"/>
</dbReference>
<evidence type="ECO:0000256" key="1">
    <source>
        <dbReference type="ARBA" id="ARBA00010609"/>
    </source>
</evidence>
<evidence type="ECO:0000259" key="3">
    <source>
        <dbReference type="Pfam" id="PF00394"/>
    </source>
</evidence>
<dbReference type="InterPro" id="IPR001117">
    <property type="entry name" value="Cu-oxidase_2nd"/>
</dbReference>
<proteinExistence type="inferred from homology"/>
<gene>
    <name evidence="6" type="ORF">Ocin01_08257</name>
</gene>
<feature type="domain" description="Plastocyanin-like" evidence="5">
    <location>
        <begin position="37"/>
        <end position="154"/>
    </location>
</feature>
<dbReference type="Pfam" id="PF07732">
    <property type="entry name" value="Cu-oxidase_3"/>
    <property type="match status" value="1"/>
</dbReference>